<keyword evidence="1" id="KW-0732">Signal</keyword>
<feature type="signal peptide" evidence="1">
    <location>
        <begin position="1"/>
        <end position="29"/>
    </location>
</feature>
<protein>
    <recommendedName>
        <fullName evidence="4">Lipoprotein</fullName>
    </recommendedName>
</protein>
<dbReference type="AlphaFoldDB" id="A0A0N9UUK6"/>
<dbReference type="EMBL" id="CP012700">
    <property type="protein sequence ID" value="ALH79268.1"/>
    <property type="molecule type" value="Genomic_DNA"/>
</dbReference>
<evidence type="ECO:0008006" key="4">
    <source>
        <dbReference type="Google" id="ProtNLM"/>
    </source>
</evidence>
<dbReference type="RefSeq" id="WP_054586749.1">
    <property type="nucleotide sequence ID" value="NZ_CP012700.1"/>
</dbReference>
<reference evidence="2 3" key="1">
    <citation type="journal article" date="2015" name="Genome Announc.">
        <title>Complete Genome Sequence of Polypropylene Glycol- and Polyethylene Glycol-Degrading Sphingopyxis macrogoltabida Strain EY-1.</title>
        <authorList>
            <person name="Ohtsubo Y."/>
            <person name="Nagata Y."/>
            <person name="Numata M."/>
            <person name="Tsuchikane K."/>
            <person name="Hosoyama A."/>
            <person name="Yamazoe A."/>
            <person name="Tsuda M."/>
            <person name="Fujita N."/>
            <person name="Kawai F."/>
        </authorList>
    </citation>
    <scope>NUCLEOTIDE SEQUENCE [LARGE SCALE GENOMIC DNA]</scope>
    <source>
        <strain evidence="2 3">EY-1</strain>
    </source>
</reference>
<dbReference type="Proteomes" id="UP000058074">
    <property type="component" value="Chromosome"/>
</dbReference>
<name>A0A0N9UUK6_SPHMC</name>
<evidence type="ECO:0000313" key="3">
    <source>
        <dbReference type="Proteomes" id="UP000058074"/>
    </source>
</evidence>
<gene>
    <name evidence="2" type="ORF">AN936_02430</name>
</gene>
<proteinExistence type="predicted"/>
<dbReference type="PATRIC" id="fig|33050.5.peg.508"/>
<organism evidence="2 3">
    <name type="scientific">Sphingopyxis macrogoltabida</name>
    <name type="common">Sphingomonas macrogoltabidus</name>
    <dbReference type="NCBI Taxonomy" id="33050"/>
    <lineage>
        <taxon>Bacteria</taxon>
        <taxon>Pseudomonadati</taxon>
        <taxon>Pseudomonadota</taxon>
        <taxon>Alphaproteobacteria</taxon>
        <taxon>Sphingomonadales</taxon>
        <taxon>Sphingomonadaceae</taxon>
        <taxon>Sphingopyxis</taxon>
    </lineage>
</organism>
<evidence type="ECO:0000256" key="1">
    <source>
        <dbReference type="SAM" id="SignalP"/>
    </source>
</evidence>
<evidence type="ECO:0000313" key="2">
    <source>
        <dbReference type="EMBL" id="ALH79268.1"/>
    </source>
</evidence>
<sequence>MGAMMISRAYKAVALLVFSLSLGSCEWKAAAPLLPVSGAAAPEIAGDYTMALDGLPESARIVRKQGKEFRFLDAENREMAFTLSPLDSPREGTDLYLVQTTEKPGEYRYFIASIERGIIRVFLPLCKPTAARPGMDVNCNFTSGEALRAAGQDIAAEMQTTRYQSSGFIVLRPKGK</sequence>
<feature type="chain" id="PRO_5006039054" description="Lipoprotein" evidence="1">
    <location>
        <begin position="30"/>
        <end position="176"/>
    </location>
</feature>
<dbReference type="KEGG" id="smag:AN936_02430"/>
<accession>A0A0N9UUK6</accession>
<dbReference type="OrthoDB" id="9970292at2"/>